<dbReference type="EMBL" id="CP088147">
    <property type="protein sequence ID" value="UTU54887.1"/>
    <property type="molecule type" value="Genomic_DNA"/>
</dbReference>
<proteinExistence type="predicted"/>
<dbReference type="Gene3D" id="6.10.250.730">
    <property type="match status" value="1"/>
</dbReference>
<evidence type="ECO:0000313" key="1">
    <source>
        <dbReference type="EMBL" id="UTU54887.1"/>
    </source>
</evidence>
<gene>
    <name evidence="1" type="ORF">LRP29_18705</name>
</gene>
<dbReference type="AlphaFoldDB" id="A0AB38TL88"/>
<name>A0AB38TL88_9HYPH</name>
<evidence type="ECO:0000313" key="2">
    <source>
        <dbReference type="Proteomes" id="UP001060070"/>
    </source>
</evidence>
<dbReference type="Proteomes" id="UP001060070">
    <property type="component" value="Chromosome"/>
</dbReference>
<protein>
    <submittedName>
        <fullName evidence="1">DUF982 domain-containing protein</fullName>
    </submittedName>
</protein>
<keyword evidence="2" id="KW-1185">Reference proteome</keyword>
<reference evidence="1 2" key="1">
    <citation type="journal article" date="2022" name="Microbiol. Resour. Announc.">
        <title>Complete Genome Sequence of Mesorhizobium ciceri Strain R30, a Rhizobium Used as a Commercial Inoculant for Chickpea in Argentina.</title>
        <authorList>
            <person name="Foresto E."/>
            <person name="Revale S."/>
            <person name="Primo E."/>
            <person name="Nievas F."/>
            <person name="Carezzano E."/>
            <person name="Puente M."/>
            <person name="Alzari P."/>
            <person name="Mart M."/>
            <person name="Ben-Assaya M."/>
            <person name="Mornico D."/>
            <person name="Santoro M."/>
            <person name="Mart F."/>
            <person name="Giordano W."/>
            <person name="Bogino P."/>
        </authorList>
    </citation>
    <scope>NUCLEOTIDE SEQUENCE [LARGE SCALE GENOMIC DNA]</scope>
    <source>
        <strain evidence="1 2">R30</strain>
    </source>
</reference>
<sequence length="99" mass="11181">MSYRTFDRPVLVKNGEFVQEIGCLDDAFDFFEEWPRERRGPIFETAFRACQRAHDGQVPLTVARDAVAGFARSVKILQDPLAQFPWMDGTRSGRGGVTA</sequence>
<dbReference type="Pfam" id="PF06169">
    <property type="entry name" value="DUF982"/>
    <property type="match status" value="1"/>
</dbReference>
<dbReference type="InterPro" id="IPR010385">
    <property type="entry name" value="DUF982"/>
</dbReference>
<organism evidence="1 2">
    <name type="scientific">Mesorhizobium ciceri</name>
    <dbReference type="NCBI Taxonomy" id="39645"/>
    <lineage>
        <taxon>Bacteria</taxon>
        <taxon>Pseudomonadati</taxon>
        <taxon>Pseudomonadota</taxon>
        <taxon>Alphaproteobacteria</taxon>
        <taxon>Hyphomicrobiales</taxon>
        <taxon>Phyllobacteriaceae</taxon>
        <taxon>Mesorhizobium</taxon>
    </lineage>
</organism>
<dbReference type="RefSeq" id="WP_013531275.1">
    <property type="nucleotide sequence ID" value="NZ_CP088147.1"/>
</dbReference>
<accession>A0AB38TL88</accession>